<accession>A0A1I8BQA4</accession>
<dbReference type="AlphaFoldDB" id="A0A1I8BQA4"/>
<name>A0A1I8BQA4_MELHA</name>
<reference evidence="2" key="1">
    <citation type="submission" date="2016-11" db="UniProtKB">
        <authorList>
            <consortium name="WormBaseParasite"/>
        </authorList>
    </citation>
    <scope>IDENTIFICATION</scope>
</reference>
<sequence>MACTRKNQNERPTMGKILDFLNGDLKQFEYERRRERRLRPRKWGACLGFCRRN</sequence>
<dbReference type="WBParaSite" id="MhA1_Contig365.frz3.gene10">
    <property type="protein sequence ID" value="MhA1_Contig365.frz3.gene10"/>
    <property type="gene ID" value="MhA1_Contig365.frz3.gene10"/>
</dbReference>
<organism evidence="1 2">
    <name type="scientific">Meloidogyne hapla</name>
    <name type="common">Root-knot nematode worm</name>
    <dbReference type="NCBI Taxonomy" id="6305"/>
    <lineage>
        <taxon>Eukaryota</taxon>
        <taxon>Metazoa</taxon>
        <taxon>Ecdysozoa</taxon>
        <taxon>Nematoda</taxon>
        <taxon>Chromadorea</taxon>
        <taxon>Rhabditida</taxon>
        <taxon>Tylenchina</taxon>
        <taxon>Tylenchomorpha</taxon>
        <taxon>Tylenchoidea</taxon>
        <taxon>Meloidogynidae</taxon>
        <taxon>Meloidogyninae</taxon>
        <taxon>Meloidogyne</taxon>
    </lineage>
</organism>
<proteinExistence type="predicted"/>
<dbReference type="Proteomes" id="UP000095281">
    <property type="component" value="Unplaced"/>
</dbReference>
<protein>
    <submittedName>
        <fullName evidence="2">Pkinase_Tyr domain-containing protein</fullName>
    </submittedName>
</protein>
<evidence type="ECO:0000313" key="2">
    <source>
        <dbReference type="WBParaSite" id="MhA1_Contig365.frz3.gene10"/>
    </source>
</evidence>
<evidence type="ECO:0000313" key="1">
    <source>
        <dbReference type="Proteomes" id="UP000095281"/>
    </source>
</evidence>
<keyword evidence="1" id="KW-1185">Reference proteome</keyword>